<keyword evidence="2" id="KW-0812">Transmembrane</keyword>
<keyword evidence="2" id="KW-1133">Transmembrane helix</keyword>
<dbReference type="Pfam" id="PF00561">
    <property type="entry name" value="Abhydrolase_1"/>
    <property type="match status" value="1"/>
</dbReference>
<protein>
    <recommendedName>
        <fullName evidence="3">AB hydrolase-1 domain-containing protein</fullName>
    </recommendedName>
</protein>
<accession>A0AAN7KW14</accession>
<evidence type="ECO:0000259" key="3">
    <source>
        <dbReference type="Pfam" id="PF00561"/>
    </source>
</evidence>
<dbReference type="Gene3D" id="3.40.50.1820">
    <property type="entry name" value="alpha/beta hydrolase"/>
    <property type="match status" value="1"/>
</dbReference>
<dbReference type="Proteomes" id="UP001345219">
    <property type="component" value="Chromosome 24"/>
</dbReference>
<feature type="region of interest" description="Disordered" evidence="1">
    <location>
        <begin position="117"/>
        <end position="142"/>
    </location>
</feature>
<dbReference type="InterPro" id="IPR029058">
    <property type="entry name" value="AB_hydrolase_fold"/>
</dbReference>
<dbReference type="InterPro" id="IPR000073">
    <property type="entry name" value="AB_hydrolase_1"/>
</dbReference>
<reference evidence="4 5" key="1">
    <citation type="journal article" date="2023" name="Hortic Res">
        <title>Pangenome of water caltrop reveals structural variations and asymmetric subgenome divergence after allopolyploidization.</title>
        <authorList>
            <person name="Zhang X."/>
            <person name="Chen Y."/>
            <person name="Wang L."/>
            <person name="Yuan Y."/>
            <person name="Fang M."/>
            <person name="Shi L."/>
            <person name="Lu R."/>
            <person name="Comes H.P."/>
            <person name="Ma Y."/>
            <person name="Chen Y."/>
            <person name="Huang G."/>
            <person name="Zhou Y."/>
            <person name="Zheng Z."/>
            <person name="Qiu Y."/>
        </authorList>
    </citation>
    <scope>NUCLEOTIDE SEQUENCE [LARGE SCALE GENOMIC DNA]</scope>
    <source>
        <tissue evidence="4">Roots</tissue>
    </source>
</reference>
<feature type="domain" description="AB hydrolase-1" evidence="3">
    <location>
        <begin position="204"/>
        <end position="462"/>
    </location>
</feature>
<keyword evidence="5" id="KW-1185">Reference proteome</keyword>
<proteinExistence type="predicted"/>
<name>A0AAN7KW14_9MYRT</name>
<dbReference type="PRINTS" id="PR00111">
    <property type="entry name" value="ABHYDROLASE"/>
</dbReference>
<feature type="transmembrane region" description="Helical" evidence="2">
    <location>
        <begin position="7"/>
        <end position="27"/>
    </location>
</feature>
<evidence type="ECO:0000313" key="4">
    <source>
        <dbReference type="EMBL" id="KAK4771458.1"/>
    </source>
</evidence>
<dbReference type="EMBL" id="JAXIOK010000005">
    <property type="protein sequence ID" value="KAK4771458.1"/>
    <property type="molecule type" value="Genomic_DNA"/>
</dbReference>
<dbReference type="AlphaFoldDB" id="A0AAN7KW14"/>
<dbReference type="PANTHER" id="PTHR43689:SF9">
    <property type="entry name" value="LYSOPHOSPHOLIPASE BODYGUARD 3-RELATED"/>
    <property type="match status" value="1"/>
</dbReference>
<evidence type="ECO:0000256" key="1">
    <source>
        <dbReference type="SAM" id="MobiDB-lite"/>
    </source>
</evidence>
<comment type="caution">
    <text evidence="4">The sequence shown here is derived from an EMBL/GenBank/DDBJ whole genome shotgun (WGS) entry which is preliminary data.</text>
</comment>
<evidence type="ECO:0000256" key="2">
    <source>
        <dbReference type="SAM" id="Phobius"/>
    </source>
</evidence>
<dbReference type="SUPFAM" id="SSF53474">
    <property type="entry name" value="alpha/beta-Hydrolases"/>
    <property type="match status" value="1"/>
</dbReference>
<sequence length="491" mass="54157">MALVRSASLAFGVVINVAVSFVVFSFLDLLDRALCYVYRAADYMIESEWKPCYCSSPLEAIDGGGGGSSILVTGQGEPAKVVRLSSSRLQLEDVSDTLYSRPPLVADVSKATIRRLSRGGGGGGSGSCSPVRPCHKARTGRPGLRVSSDIVEMLKGRIVGMKPQPSPRWSDCSCKVCTSWTASTAKSLFVRSAGAKAAGMEEDVIFIHGFISSSRFWSETVYPNLSETAKSTRRFFAVDLLGFGRSPRPTDSLYTLSEHVEMIEKSVLDTHKVKSFHVVAHSLGCILALALAVRHPQSVKSLTLLAPPYYPVPEGEVAKSQYVMRKVAPRRVWPLIAFGASIASWYEHISRTVCLLICKNHRLWEFLHKLLSINSIPMFLLEGFFCHTHDAAWHTLHNVICGTAGKIDGYLDTVNDSMKCEVNIFHGEHDELIPLECSYNVQRKVPRAKVRVVEKEDHITVLVGREKAFVTELERIWNGSDSSVINGHQES</sequence>
<dbReference type="PANTHER" id="PTHR43689">
    <property type="entry name" value="HYDROLASE"/>
    <property type="match status" value="1"/>
</dbReference>
<gene>
    <name evidence="4" type="ORF">SAY87_031990</name>
</gene>
<evidence type="ECO:0000313" key="5">
    <source>
        <dbReference type="Proteomes" id="UP001345219"/>
    </source>
</evidence>
<keyword evidence="2" id="KW-0472">Membrane</keyword>
<organism evidence="4 5">
    <name type="scientific">Trapa incisa</name>
    <dbReference type="NCBI Taxonomy" id="236973"/>
    <lineage>
        <taxon>Eukaryota</taxon>
        <taxon>Viridiplantae</taxon>
        <taxon>Streptophyta</taxon>
        <taxon>Embryophyta</taxon>
        <taxon>Tracheophyta</taxon>
        <taxon>Spermatophyta</taxon>
        <taxon>Magnoliopsida</taxon>
        <taxon>eudicotyledons</taxon>
        <taxon>Gunneridae</taxon>
        <taxon>Pentapetalae</taxon>
        <taxon>rosids</taxon>
        <taxon>malvids</taxon>
        <taxon>Myrtales</taxon>
        <taxon>Lythraceae</taxon>
        <taxon>Trapa</taxon>
    </lineage>
</organism>